<accession>A0A9P8I1Z8</accession>
<evidence type="ECO:0000256" key="3">
    <source>
        <dbReference type="ARBA" id="ARBA00022989"/>
    </source>
</evidence>
<name>A0A9P8I1Z8_9PEZI</name>
<feature type="compositionally biased region" description="Basic and acidic residues" evidence="5">
    <location>
        <begin position="14"/>
        <end position="36"/>
    </location>
</feature>
<organism evidence="7 8">
    <name type="scientific">Glutinoglossum americanum</name>
    <dbReference type="NCBI Taxonomy" id="1670608"/>
    <lineage>
        <taxon>Eukaryota</taxon>
        <taxon>Fungi</taxon>
        <taxon>Dikarya</taxon>
        <taxon>Ascomycota</taxon>
        <taxon>Pezizomycotina</taxon>
        <taxon>Geoglossomycetes</taxon>
        <taxon>Geoglossales</taxon>
        <taxon>Geoglossaceae</taxon>
        <taxon>Glutinoglossum</taxon>
    </lineage>
</organism>
<feature type="transmembrane region" description="Helical" evidence="6">
    <location>
        <begin position="171"/>
        <end position="189"/>
    </location>
</feature>
<feature type="transmembrane region" description="Helical" evidence="6">
    <location>
        <begin position="117"/>
        <end position="139"/>
    </location>
</feature>
<dbReference type="GO" id="GO:0022857">
    <property type="term" value="F:transmembrane transporter activity"/>
    <property type="evidence" value="ECO:0007669"/>
    <property type="project" value="InterPro"/>
</dbReference>
<dbReference type="AlphaFoldDB" id="A0A9P8I1Z8"/>
<proteinExistence type="predicted"/>
<feature type="transmembrane region" description="Helical" evidence="6">
    <location>
        <begin position="343"/>
        <end position="363"/>
    </location>
</feature>
<dbReference type="OrthoDB" id="422206at2759"/>
<keyword evidence="2 6" id="KW-0812">Transmembrane</keyword>
<gene>
    <name evidence="7" type="ORF">FGG08_005947</name>
</gene>
<feature type="transmembrane region" description="Helical" evidence="6">
    <location>
        <begin position="310"/>
        <end position="331"/>
    </location>
</feature>
<evidence type="ECO:0000256" key="6">
    <source>
        <dbReference type="SAM" id="Phobius"/>
    </source>
</evidence>
<dbReference type="Pfam" id="PF07690">
    <property type="entry name" value="MFS_1"/>
    <property type="match status" value="1"/>
</dbReference>
<dbReference type="InterPro" id="IPR036259">
    <property type="entry name" value="MFS_trans_sf"/>
</dbReference>
<keyword evidence="4 6" id="KW-0472">Membrane</keyword>
<dbReference type="Proteomes" id="UP000698800">
    <property type="component" value="Unassembled WGS sequence"/>
</dbReference>
<dbReference type="SUPFAM" id="SSF103473">
    <property type="entry name" value="MFS general substrate transporter"/>
    <property type="match status" value="1"/>
</dbReference>
<reference evidence="7" key="1">
    <citation type="submission" date="2021-03" db="EMBL/GenBank/DDBJ databases">
        <title>Comparative genomics and phylogenomic investigation of the class Geoglossomycetes provide insights into ecological specialization and systematics.</title>
        <authorList>
            <person name="Melie T."/>
            <person name="Pirro S."/>
            <person name="Miller A.N."/>
            <person name="Quandt A."/>
        </authorList>
    </citation>
    <scope>NUCLEOTIDE SEQUENCE</scope>
    <source>
        <strain evidence="7">GBOQ0MN5Z8</strain>
    </source>
</reference>
<dbReference type="PANTHER" id="PTHR10924:SF6">
    <property type="entry name" value="SOLUTE CARRIER FAMILY 49 MEMBER A3"/>
    <property type="match status" value="1"/>
</dbReference>
<feature type="transmembrane region" description="Helical" evidence="6">
    <location>
        <begin position="282"/>
        <end position="304"/>
    </location>
</feature>
<feature type="transmembrane region" description="Helical" evidence="6">
    <location>
        <begin position="146"/>
        <end position="165"/>
    </location>
</feature>
<dbReference type="GO" id="GO:0016020">
    <property type="term" value="C:membrane"/>
    <property type="evidence" value="ECO:0007669"/>
    <property type="project" value="UniProtKB-SubCell"/>
</dbReference>
<evidence type="ECO:0000256" key="4">
    <source>
        <dbReference type="ARBA" id="ARBA00023136"/>
    </source>
</evidence>
<dbReference type="EMBL" id="JAGHQL010000155">
    <property type="protein sequence ID" value="KAH0537245.1"/>
    <property type="molecule type" value="Genomic_DNA"/>
</dbReference>
<evidence type="ECO:0000313" key="7">
    <source>
        <dbReference type="EMBL" id="KAH0537245.1"/>
    </source>
</evidence>
<evidence type="ECO:0000256" key="1">
    <source>
        <dbReference type="ARBA" id="ARBA00004141"/>
    </source>
</evidence>
<evidence type="ECO:0000256" key="5">
    <source>
        <dbReference type="SAM" id="MobiDB-lite"/>
    </source>
</evidence>
<sequence>MTPTSSADALLATPERDGWTKMDDIAPQNRDAKGKARETVGVAEELTTLDLQGPPNPAAEGDGVAMGEIPRYRVYKIRWFGLAQLVLLNIVVSWDWISFSPLSKSSAKYFHVTESSINWLSTGFMFSFCVVSPVALWTLNRGGPKPAIIIAALLVLAGNWIRYGGAKANRFGVVVFGQILVGLAQPFVLSAPTRYSDLWFTSRGRISATAVASLSNPLGGAGTVASIPSFFIPAKPPSPPCPSAEEEKLPLVQTWGRLGKSVEFWLIFIPILEPYKFSETEAGICGAILIVAGLVTAAITSPIIDHYKKFLLAIKTQVPLIAICFLVFIWAPGTKTVGTPYAIAAILGAASFSLVPIVLEWLIEQTHPVSPEVTSTICWTGGQLLGGCFILISDALKAGKDGNPPQNMRRSLVFQAVIAILVAPLPLCLGLFGRDVTNRRIAVDQRRLSQTPRVK</sequence>
<feature type="transmembrane region" description="Helical" evidence="6">
    <location>
        <begin position="412"/>
        <end position="432"/>
    </location>
</feature>
<feature type="region of interest" description="Disordered" evidence="5">
    <location>
        <begin position="1"/>
        <end position="36"/>
    </location>
</feature>
<feature type="transmembrane region" description="Helical" evidence="6">
    <location>
        <begin position="79"/>
        <end position="97"/>
    </location>
</feature>
<dbReference type="Gene3D" id="1.20.1250.20">
    <property type="entry name" value="MFS general substrate transporter like domains"/>
    <property type="match status" value="2"/>
</dbReference>
<dbReference type="InterPro" id="IPR049680">
    <property type="entry name" value="FLVCR1-2_SLC49-like"/>
</dbReference>
<evidence type="ECO:0000313" key="8">
    <source>
        <dbReference type="Proteomes" id="UP000698800"/>
    </source>
</evidence>
<evidence type="ECO:0000256" key="2">
    <source>
        <dbReference type="ARBA" id="ARBA00022692"/>
    </source>
</evidence>
<comment type="subcellular location">
    <subcellularLocation>
        <location evidence="1">Membrane</location>
        <topology evidence="1">Multi-pass membrane protein</topology>
    </subcellularLocation>
</comment>
<protein>
    <submittedName>
        <fullName evidence="7">Uncharacterized protein</fullName>
    </submittedName>
</protein>
<keyword evidence="8" id="KW-1185">Reference proteome</keyword>
<keyword evidence="3 6" id="KW-1133">Transmembrane helix</keyword>
<comment type="caution">
    <text evidence="7">The sequence shown here is derived from an EMBL/GenBank/DDBJ whole genome shotgun (WGS) entry which is preliminary data.</text>
</comment>
<dbReference type="InterPro" id="IPR011701">
    <property type="entry name" value="MFS"/>
</dbReference>
<dbReference type="PANTHER" id="PTHR10924">
    <property type="entry name" value="MAJOR FACILITATOR SUPERFAMILY PROTEIN-RELATED"/>
    <property type="match status" value="1"/>
</dbReference>